<dbReference type="PROSITE" id="PS51257">
    <property type="entry name" value="PROKAR_LIPOPROTEIN"/>
    <property type="match status" value="1"/>
</dbReference>
<dbReference type="STRING" id="1437877.GCA_001564415_04225"/>
<evidence type="ECO:0000256" key="1">
    <source>
        <dbReference type="SAM" id="MobiDB-lite"/>
    </source>
</evidence>
<sequence length="249" mass="26666">MAATKHIEHPRSLSLRLLIRSIVVFTLSLGTLACAQGPGTDHASQEKTMEGHPPSAADVRSEQDKGAAIADRAADEASRRAAPNAVVLGDYPPLPQGPALTSGVLVEAIVRMAKSFETRADMAPMHVAQVSGLKVAPDSQGRRTGLQGALVAGRYEFAVWKPYARHPGHTIELTVQPSEACELSFKSLHDPLVAAGFGVTKSAVGFKPRVYFERALAEGLGLYVVVSTDKHDDPRCVSRVRLEMEPRDG</sequence>
<dbReference type="AlphaFoldDB" id="A0A1V9HH73"/>
<reference evidence="2 3" key="1">
    <citation type="journal article" date="2016" name="Plant Pathol.">
        <title>Genetic characterization of strains named as Xanthomonas axonopodis pv. dieffenbachiae leads to a taxonomic revision of the X. axonopodis species complex.</title>
        <authorList>
            <person name="Constantin E.C."/>
            <person name="Cleenwerck I."/>
            <person name="Maes M."/>
            <person name="Baeyen S."/>
            <person name="Van Malderghem C."/>
            <person name="De Vos P."/>
            <person name="Cottyn B."/>
        </authorList>
    </citation>
    <scope>NUCLEOTIDE SEQUENCE [LARGE SCALE GENOMIC DNA]</scope>
    <source>
        <strain evidence="2 3">LMG 25940</strain>
    </source>
</reference>
<comment type="caution">
    <text evidence="2">The sequence shown here is derived from an EMBL/GenBank/DDBJ whole genome shotgun (WGS) entry which is preliminary data.</text>
</comment>
<feature type="region of interest" description="Disordered" evidence="1">
    <location>
        <begin position="37"/>
        <end position="77"/>
    </location>
</feature>
<name>A0A1V9HH73_9XANT</name>
<gene>
    <name evidence="2" type="ORF">IM53_001890</name>
</gene>
<accession>A0A1V9HH73</accession>
<reference evidence="3" key="2">
    <citation type="journal article" date="2017" name="Plant Pathol.">
        <title>Pathogenicity and virulence gene content of Xanthomonas strains infecting Araceae, formerly known as Xanthomonas axonopodis pv. dieffenbachiae.</title>
        <authorList>
            <person name="Constantin E.C."/>
            <person name="Haegeman A."/>
            <person name="Van Vaerenbergh J."/>
            <person name="Baeyen S."/>
            <person name="Van Malderghem C."/>
            <person name="Maes M."/>
            <person name="Cottyn B."/>
        </authorList>
    </citation>
    <scope>NUCLEOTIDE SEQUENCE [LARGE SCALE GENOMIC DNA]</scope>
    <source>
        <strain evidence="3">LMG 25940</strain>
    </source>
</reference>
<evidence type="ECO:0000313" key="2">
    <source>
        <dbReference type="EMBL" id="OQP82198.1"/>
    </source>
</evidence>
<evidence type="ECO:0000313" key="3">
    <source>
        <dbReference type="Proteomes" id="UP000050546"/>
    </source>
</evidence>
<organism evidence="2 3">
    <name type="scientific">Xanthomonas phaseoli pv. dieffenbachiae</name>
    <dbReference type="NCBI Taxonomy" id="92828"/>
    <lineage>
        <taxon>Bacteria</taxon>
        <taxon>Pseudomonadati</taxon>
        <taxon>Pseudomonadota</taxon>
        <taxon>Gammaproteobacteria</taxon>
        <taxon>Lysobacterales</taxon>
        <taxon>Lysobacteraceae</taxon>
        <taxon>Xanthomonas</taxon>
    </lineage>
</organism>
<dbReference type="EMBL" id="JPYI02000011">
    <property type="protein sequence ID" value="OQP82198.1"/>
    <property type="molecule type" value="Genomic_DNA"/>
</dbReference>
<protein>
    <submittedName>
        <fullName evidence="2">Uncharacterized protein</fullName>
    </submittedName>
</protein>
<dbReference type="Proteomes" id="UP000050546">
    <property type="component" value="Unassembled WGS sequence"/>
</dbReference>
<proteinExistence type="predicted"/>